<evidence type="ECO:0000313" key="2">
    <source>
        <dbReference type="Proteomes" id="UP001230496"/>
    </source>
</evidence>
<organism evidence="1 2">
    <name type="scientific">Marivirga salinarum</name>
    <dbReference type="NCBI Taxonomy" id="3059078"/>
    <lineage>
        <taxon>Bacteria</taxon>
        <taxon>Pseudomonadati</taxon>
        <taxon>Bacteroidota</taxon>
        <taxon>Cytophagia</taxon>
        <taxon>Cytophagales</taxon>
        <taxon>Marivirgaceae</taxon>
        <taxon>Marivirga</taxon>
    </lineage>
</organism>
<evidence type="ECO:0008006" key="3">
    <source>
        <dbReference type="Google" id="ProtNLM"/>
    </source>
</evidence>
<proteinExistence type="predicted"/>
<dbReference type="RefSeq" id="WP_308348367.1">
    <property type="nucleotide sequence ID" value="NZ_CP129971.1"/>
</dbReference>
<sequence length="260" mass="30293">MNRLKIILIIAFSVLSFSHLKAQKQLKGLLIDEDTNDPIEGSHIINLSKKTIAISNQNGQFSIQAQSFDTLLISNINYHRKEFILKEINPVVIYMTPLIIQLDEVEVSNRPKNSSVFSEKLKNMENQDDKGFRIYGVPQAKPMAEIPPLFQEDNSLRFWENGRILPPATIDIYVIPKMFSRKYKAKMKYYALKAEKDDRIIYNKRFNRNIVKGIVGLEGNLLTDFISFMDVEEEFIKSSTDYEIMVFIKDKYNEFMRFGE</sequence>
<dbReference type="SUPFAM" id="SSF49464">
    <property type="entry name" value="Carboxypeptidase regulatory domain-like"/>
    <property type="match status" value="1"/>
</dbReference>
<dbReference type="InterPro" id="IPR008969">
    <property type="entry name" value="CarboxyPept-like_regulatory"/>
</dbReference>
<reference evidence="1 2" key="1">
    <citation type="submission" date="2023-08" db="EMBL/GenBank/DDBJ databases">
        <title>Comparative genomics and taxonomic characterization of three novel marine species of genus Marivirga.</title>
        <authorList>
            <person name="Muhammad N."/>
            <person name="Kim S.-G."/>
        </authorList>
    </citation>
    <scope>NUCLEOTIDE SEQUENCE [LARGE SCALE GENOMIC DNA]</scope>
    <source>
        <strain evidence="1 2">BDSF4-3</strain>
    </source>
</reference>
<accession>A0AA51REA8</accession>
<dbReference type="AlphaFoldDB" id="A0AA51REA8"/>
<name>A0AA51REA8_9BACT</name>
<dbReference type="KEGG" id="msaa:QYS49_37965"/>
<evidence type="ECO:0000313" key="1">
    <source>
        <dbReference type="EMBL" id="WMN11325.1"/>
    </source>
</evidence>
<dbReference type="EMBL" id="CP129971">
    <property type="protein sequence ID" value="WMN11325.1"/>
    <property type="molecule type" value="Genomic_DNA"/>
</dbReference>
<protein>
    <recommendedName>
        <fullName evidence="3">Carboxypeptidase-like regulatory domain-containing protein</fullName>
    </recommendedName>
</protein>
<gene>
    <name evidence="1" type="ORF">QYS49_37965</name>
</gene>
<keyword evidence="2" id="KW-1185">Reference proteome</keyword>
<dbReference type="Proteomes" id="UP001230496">
    <property type="component" value="Chromosome"/>
</dbReference>